<dbReference type="RefSeq" id="WP_086488323.1">
    <property type="nucleotide sequence ID" value="NZ_MSLT01000012.1"/>
</dbReference>
<evidence type="ECO:0000313" key="2">
    <source>
        <dbReference type="Proteomes" id="UP000194798"/>
    </source>
</evidence>
<evidence type="ECO:0000313" key="1">
    <source>
        <dbReference type="EMBL" id="OUD14542.1"/>
    </source>
</evidence>
<organism evidence="1 2">
    <name type="scientific">Thioflexithrix psekupsensis</name>
    <dbReference type="NCBI Taxonomy" id="1570016"/>
    <lineage>
        <taxon>Bacteria</taxon>
        <taxon>Pseudomonadati</taxon>
        <taxon>Pseudomonadota</taxon>
        <taxon>Gammaproteobacteria</taxon>
        <taxon>Thiotrichales</taxon>
        <taxon>Thioflexithrix</taxon>
    </lineage>
</organism>
<dbReference type="Proteomes" id="UP000194798">
    <property type="component" value="Unassembled WGS sequence"/>
</dbReference>
<dbReference type="EMBL" id="MSLT01000012">
    <property type="protein sequence ID" value="OUD14542.1"/>
    <property type="molecule type" value="Genomic_DNA"/>
</dbReference>
<name>A0A251XAJ1_9GAMM</name>
<comment type="caution">
    <text evidence="1">The sequence shown here is derived from an EMBL/GenBank/DDBJ whole genome shotgun (WGS) entry which is preliminary data.</text>
</comment>
<gene>
    <name evidence="1" type="ORF">TPSD3_09625</name>
</gene>
<dbReference type="AlphaFoldDB" id="A0A251XAJ1"/>
<keyword evidence="2" id="KW-1185">Reference proteome</keyword>
<sequence>MTDFEFRVSILRRDALGTQNHASCVEKRLIEKRASSGVQFQVQVLDSSGGIVKRFLDARKMIASFTEKSDGVCDILY</sequence>
<proteinExistence type="predicted"/>
<protein>
    <submittedName>
        <fullName evidence="1">Uncharacterized protein</fullName>
    </submittedName>
</protein>
<accession>A0A251XAJ1</accession>
<reference evidence="1 2" key="1">
    <citation type="submission" date="2016-12" db="EMBL/GenBank/DDBJ databases">
        <title>Thioflexothrix psekupsii D3 genome sequencing and assembly.</title>
        <authorList>
            <person name="Fomenkov A."/>
            <person name="Vincze T."/>
            <person name="Grabovich M."/>
            <person name="Anton B.P."/>
            <person name="Dubinina G."/>
            <person name="Orlova M."/>
            <person name="Belousova E."/>
            <person name="Roberts R.J."/>
        </authorList>
    </citation>
    <scope>NUCLEOTIDE SEQUENCE [LARGE SCALE GENOMIC DNA]</scope>
    <source>
        <strain evidence="1">D3</strain>
    </source>
</reference>